<dbReference type="Proteomes" id="UP000006843">
    <property type="component" value="Chromosome I"/>
</dbReference>
<proteinExistence type="predicted"/>
<organism evidence="1 2">
    <name type="scientific">Pseudoalteromonas translucida (strain TAC 125)</name>
    <dbReference type="NCBI Taxonomy" id="326442"/>
    <lineage>
        <taxon>Bacteria</taxon>
        <taxon>Pseudomonadati</taxon>
        <taxon>Pseudomonadota</taxon>
        <taxon>Gammaproteobacteria</taxon>
        <taxon>Alteromonadales</taxon>
        <taxon>Pseudoalteromonadaceae</taxon>
        <taxon>Pseudoalteromonas</taxon>
    </lineage>
</organism>
<name>Q3IJ38_PSET1</name>
<evidence type="ECO:0000313" key="2">
    <source>
        <dbReference type="Proteomes" id="UP000006843"/>
    </source>
</evidence>
<sequence length="40" mass="4755">MRESKLTIVNLHYKSGLGRFYFDLIILNIRKFSKSSPLHM</sequence>
<dbReference type="STRING" id="326442.PSHAa0176"/>
<reference evidence="1 2" key="1">
    <citation type="journal article" date="2005" name="Genome Res.">
        <title>Coping with cold: the genome of the versatile marine Antarctica bacterium Pseudoalteromonas haloplanktis TAC125.</title>
        <authorList>
            <person name="Medigue C."/>
            <person name="Krin E."/>
            <person name="Pascal G."/>
            <person name="Barbe V."/>
            <person name="Bernsel A."/>
            <person name="Bertin P."/>
            <person name="Cheung F."/>
            <person name="Cruveiller S."/>
            <person name="Damico S."/>
            <person name="Duilio A."/>
            <person name="Fang G."/>
            <person name="Feller G."/>
            <person name="Mangenot S."/>
            <person name="Marino G."/>
            <person name="Nilsson J."/>
            <person name="Parilli E."/>
            <person name="Rocha E."/>
            <person name="Rouy Z."/>
            <person name="Sekowska A."/>
            <person name="Tutino M.L."/>
            <person name="Vallenet D."/>
            <person name="von Heijne G."/>
            <person name="Danchin A."/>
        </authorList>
    </citation>
    <scope>NUCLEOTIDE SEQUENCE [LARGE SCALE GENOMIC DNA]</scope>
    <source>
        <strain evidence="2">TAC 125</strain>
    </source>
</reference>
<dbReference type="HOGENOM" id="CLU_3295173_0_0_6"/>
<protein>
    <submittedName>
        <fullName evidence="1">Orphan protein</fullName>
    </submittedName>
</protein>
<dbReference type="AlphaFoldDB" id="Q3IJ38"/>
<evidence type="ECO:0000313" key="1">
    <source>
        <dbReference type="EMBL" id="CAI85279.1"/>
    </source>
</evidence>
<dbReference type="KEGG" id="pha:PSHAa0176"/>
<keyword evidence="2" id="KW-1185">Reference proteome</keyword>
<accession>Q3IJ38</accession>
<dbReference type="EMBL" id="CR954246">
    <property type="protein sequence ID" value="CAI85279.1"/>
    <property type="molecule type" value="Genomic_DNA"/>
</dbReference>
<gene>
    <name evidence="1" type="ordered locus">PSHAa0176</name>
</gene>